<feature type="transmembrane region" description="Helical" evidence="2">
    <location>
        <begin position="457"/>
        <end position="479"/>
    </location>
</feature>
<feature type="region of interest" description="Disordered" evidence="1">
    <location>
        <begin position="75"/>
        <end position="197"/>
    </location>
</feature>
<keyword evidence="2" id="KW-1133">Transmembrane helix</keyword>
<feature type="transmembrane region" description="Helical" evidence="2">
    <location>
        <begin position="206"/>
        <end position="229"/>
    </location>
</feature>
<proteinExistence type="predicted"/>
<gene>
    <name evidence="4" type="ORF">SAMN02910265_02076</name>
</gene>
<keyword evidence="2" id="KW-0472">Membrane</keyword>
<feature type="compositionally biased region" description="Basic and acidic residues" evidence="1">
    <location>
        <begin position="102"/>
        <end position="111"/>
    </location>
</feature>
<organism evidence="4 5">
    <name type="scientific">Ruminococcus flavefaciens</name>
    <dbReference type="NCBI Taxonomy" id="1265"/>
    <lineage>
        <taxon>Bacteria</taxon>
        <taxon>Bacillati</taxon>
        <taxon>Bacillota</taxon>
        <taxon>Clostridia</taxon>
        <taxon>Eubacteriales</taxon>
        <taxon>Oscillospiraceae</taxon>
        <taxon>Ruminococcus</taxon>
    </lineage>
</organism>
<feature type="transmembrane region" description="Helical" evidence="2">
    <location>
        <begin position="416"/>
        <end position="437"/>
    </location>
</feature>
<protein>
    <submittedName>
        <fullName evidence="4">Zinc-ribbon domain-containing protein</fullName>
    </submittedName>
</protein>
<evidence type="ECO:0000259" key="3">
    <source>
        <dbReference type="Pfam" id="PF13240"/>
    </source>
</evidence>
<feature type="compositionally biased region" description="Low complexity" evidence="1">
    <location>
        <begin position="170"/>
        <end position="181"/>
    </location>
</feature>
<evidence type="ECO:0000313" key="5">
    <source>
        <dbReference type="Proteomes" id="UP000183190"/>
    </source>
</evidence>
<evidence type="ECO:0000256" key="2">
    <source>
        <dbReference type="SAM" id="Phobius"/>
    </source>
</evidence>
<dbReference type="Proteomes" id="UP000183190">
    <property type="component" value="Unassembled WGS sequence"/>
</dbReference>
<dbReference type="Pfam" id="PF13240">
    <property type="entry name" value="Zn_Ribbon_1"/>
    <property type="match status" value="1"/>
</dbReference>
<keyword evidence="2" id="KW-0812">Transmembrane</keyword>
<dbReference type="RefSeq" id="WP_074717099.1">
    <property type="nucleotide sequence ID" value="NZ_FNWV01000007.1"/>
</dbReference>
<feature type="compositionally biased region" description="Polar residues" evidence="1">
    <location>
        <begin position="158"/>
        <end position="169"/>
    </location>
</feature>
<feature type="region of interest" description="Disordered" evidence="1">
    <location>
        <begin position="27"/>
        <end position="47"/>
    </location>
</feature>
<reference evidence="4 5" key="1">
    <citation type="submission" date="2016-10" db="EMBL/GenBank/DDBJ databases">
        <authorList>
            <person name="de Groot N.N."/>
        </authorList>
    </citation>
    <scope>NUCLEOTIDE SEQUENCE [LARGE SCALE GENOMIC DNA]</scope>
    <source>
        <strain evidence="4 5">YAD2003</strain>
    </source>
</reference>
<name>A0A1H6K4U6_RUMFL</name>
<evidence type="ECO:0000256" key="1">
    <source>
        <dbReference type="SAM" id="MobiDB-lite"/>
    </source>
</evidence>
<dbReference type="OrthoDB" id="1816478at2"/>
<dbReference type="EMBL" id="FNWV01000007">
    <property type="protein sequence ID" value="SEH67968.1"/>
    <property type="molecule type" value="Genomic_DNA"/>
</dbReference>
<dbReference type="InterPro" id="IPR026870">
    <property type="entry name" value="Zinc_ribbon_dom"/>
</dbReference>
<sequence>MICKKCGSELPEDALFCTECGASLAEEKNEDINEVSSVDTDTDNEKTSILPHLEKVIADNEETLSLTQEQVQLLNDEPTEILSTTEKIDIPEPSPIPPAETSFEKPAEFPKQEAPAPEISAPESFNDNSDTMKIPVQPEYGSENANKDRYTNEPKYSINDSVQPPVNDTPQYQPQPQEQPAEPVPAPMPVQEDKPKARKKVGGGRILGASVVSIFTILFLMLCSFLLAVKLGANGNVIRKRAAKLDSETVLSAQYDGKELSKTFYDSMGFRTATRGNADEAGFKRYMLNTDFREYMGRVADNYLDFIIDGEGSDPSLTSEDFVNDFIKANKGAAVKEFNYDFDDDDYELIAKNLDKDNFTDSLSIRKWNRKVGFPVDRLSFVFSYITIGIIVAFFLLFLIWIAAIVDKRAKHVTGFFGFIFTFTGALFTLGGLAILIGSAMGFTFTHKVGYYLAENLLLPFTLIIIAIGVAELFIGFVFRKTYLGIRRKAKKAAAAAAAAENAAN</sequence>
<feature type="domain" description="Zinc-ribbon" evidence="3">
    <location>
        <begin position="3"/>
        <end position="24"/>
    </location>
</feature>
<dbReference type="AlphaFoldDB" id="A0A1H6K4U6"/>
<evidence type="ECO:0000313" key="4">
    <source>
        <dbReference type="EMBL" id="SEH67968.1"/>
    </source>
</evidence>
<feature type="transmembrane region" description="Helical" evidence="2">
    <location>
        <begin position="382"/>
        <end position="404"/>
    </location>
</feature>
<accession>A0A1H6K4U6</accession>